<proteinExistence type="predicted"/>
<dbReference type="GO" id="GO:0032451">
    <property type="term" value="F:demethylase activity"/>
    <property type="evidence" value="ECO:0007669"/>
    <property type="project" value="InterPro"/>
</dbReference>
<dbReference type="PANTHER" id="PTHR31447:SF2">
    <property type="entry name" value="RNA DEMETHYLASE ALKBH10B"/>
    <property type="match status" value="1"/>
</dbReference>
<accession>A0AAX6FGL9</accession>
<dbReference type="InterPro" id="IPR044842">
    <property type="entry name" value="ALKBH9B/ALKBH10B-like"/>
</dbReference>
<feature type="compositionally biased region" description="Basic and acidic residues" evidence="1">
    <location>
        <begin position="129"/>
        <end position="140"/>
    </location>
</feature>
<protein>
    <submittedName>
        <fullName evidence="2">Uncharacterized protein</fullName>
    </submittedName>
</protein>
<evidence type="ECO:0000313" key="2">
    <source>
        <dbReference type="EMBL" id="KAJ6815125.1"/>
    </source>
</evidence>
<feature type="region of interest" description="Disordered" evidence="1">
    <location>
        <begin position="116"/>
        <end position="179"/>
    </location>
</feature>
<keyword evidence="3" id="KW-1185">Reference proteome</keyword>
<dbReference type="GO" id="GO:0006402">
    <property type="term" value="P:mRNA catabolic process"/>
    <property type="evidence" value="ECO:0007669"/>
    <property type="project" value="InterPro"/>
</dbReference>
<reference evidence="2" key="2">
    <citation type="submission" date="2023-04" db="EMBL/GenBank/DDBJ databases">
        <authorList>
            <person name="Bruccoleri R.E."/>
            <person name="Oakeley E.J."/>
            <person name="Faust A.-M."/>
            <person name="Dessus-Babus S."/>
            <person name="Altorfer M."/>
            <person name="Burckhardt D."/>
            <person name="Oertli M."/>
            <person name="Naumann U."/>
            <person name="Petersen F."/>
            <person name="Wong J."/>
        </authorList>
    </citation>
    <scope>NUCLEOTIDE SEQUENCE</scope>
    <source>
        <strain evidence="2">GSM-AAB239-AS_SAM_17_03QT</strain>
        <tissue evidence="2">Leaf</tissue>
    </source>
</reference>
<comment type="caution">
    <text evidence="2">The sequence shown here is derived from an EMBL/GenBank/DDBJ whole genome shotgun (WGS) entry which is preliminary data.</text>
</comment>
<dbReference type="GO" id="GO:0003729">
    <property type="term" value="F:mRNA binding"/>
    <property type="evidence" value="ECO:0007669"/>
    <property type="project" value="InterPro"/>
</dbReference>
<organism evidence="2 3">
    <name type="scientific">Iris pallida</name>
    <name type="common">Sweet iris</name>
    <dbReference type="NCBI Taxonomy" id="29817"/>
    <lineage>
        <taxon>Eukaryota</taxon>
        <taxon>Viridiplantae</taxon>
        <taxon>Streptophyta</taxon>
        <taxon>Embryophyta</taxon>
        <taxon>Tracheophyta</taxon>
        <taxon>Spermatophyta</taxon>
        <taxon>Magnoliopsida</taxon>
        <taxon>Liliopsida</taxon>
        <taxon>Asparagales</taxon>
        <taxon>Iridaceae</taxon>
        <taxon>Iridoideae</taxon>
        <taxon>Irideae</taxon>
        <taxon>Iris</taxon>
    </lineage>
</organism>
<dbReference type="EMBL" id="JANAVB010029220">
    <property type="protein sequence ID" value="KAJ6815125.1"/>
    <property type="molecule type" value="Genomic_DNA"/>
</dbReference>
<gene>
    <name evidence="2" type="ORF">M6B38_135015</name>
</gene>
<dbReference type="AlphaFoldDB" id="A0AAX6FGL9"/>
<sequence length="222" mass="23485">MAKSAAAGGAVTSPAATTAPVMPAAAAAAAAPEVYARDSIIAWFRGEFAAANAIIDALCGHLEQIGGGGGGGDSEYEAAFAAINRRRMNWFPVLHMQRFFSIGEVSSELRRVAASRSAAVEEEEVTAMETERSPVDEDKSVSSLRVSEETEEDSSGDSSDRKVHPEELNSAAADDGSEVAQTACSEYVKICSDHEECMTRPERIKISKGFVAREPVKGHMAS</sequence>
<dbReference type="Proteomes" id="UP001140949">
    <property type="component" value="Unassembled WGS sequence"/>
</dbReference>
<reference evidence="2" key="1">
    <citation type="journal article" date="2023" name="GigaByte">
        <title>Genome assembly of the bearded iris, Iris pallida Lam.</title>
        <authorList>
            <person name="Bruccoleri R.E."/>
            <person name="Oakeley E.J."/>
            <person name="Faust A.M.E."/>
            <person name="Altorfer M."/>
            <person name="Dessus-Babus S."/>
            <person name="Burckhardt D."/>
            <person name="Oertli M."/>
            <person name="Naumann U."/>
            <person name="Petersen F."/>
            <person name="Wong J."/>
        </authorList>
    </citation>
    <scope>NUCLEOTIDE SEQUENCE</scope>
    <source>
        <strain evidence="2">GSM-AAB239-AS_SAM_17_03QT</strain>
    </source>
</reference>
<name>A0AAX6FGL9_IRIPA</name>
<evidence type="ECO:0000256" key="1">
    <source>
        <dbReference type="SAM" id="MobiDB-lite"/>
    </source>
</evidence>
<dbReference type="PANTHER" id="PTHR31447">
    <property type="entry name" value="HYDROXYPROLINE-RICH GLYCOPROTEIN FAMILY PROTEIN-RELATED"/>
    <property type="match status" value="1"/>
</dbReference>
<evidence type="ECO:0000313" key="3">
    <source>
        <dbReference type="Proteomes" id="UP001140949"/>
    </source>
</evidence>
<feature type="compositionally biased region" description="Basic and acidic residues" evidence="1">
    <location>
        <begin position="158"/>
        <end position="167"/>
    </location>
</feature>